<name>A0A2S9QHK6_9HYPH</name>
<accession>A0A2S9QHK6</accession>
<protein>
    <submittedName>
        <fullName evidence="2">Organic hydroperoxide resistance protein</fullName>
    </submittedName>
</protein>
<evidence type="ECO:0000256" key="1">
    <source>
        <dbReference type="ARBA" id="ARBA00007378"/>
    </source>
</evidence>
<dbReference type="GO" id="GO:0006979">
    <property type="term" value="P:response to oxidative stress"/>
    <property type="evidence" value="ECO:0007669"/>
    <property type="project" value="InterPro"/>
</dbReference>
<dbReference type="RefSeq" id="WP_068294760.1">
    <property type="nucleotide sequence ID" value="NZ_PUEJ01000002.1"/>
</dbReference>
<dbReference type="InterPro" id="IPR015946">
    <property type="entry name" value="KH_dom-like_a/b"/>
</dbReference>
<evidence type="ECO:0000313" key="2">
    <source>
        <dbReference type="EMBL" id="PRH88823.1"/>
    </source>
</evidence>
<keyword evidence="3" id="KW-1185">Reference proteome</keyword>
<dbReference type="InterPro" id="IPR019953">
    <property type="entry name" value="OHR"/>
</dbReference>
<organism evidence="2 3">
    <name type="scientific">Labrys okinawensis</name>
    <dbReference type="NCBI Taxonomy" id="346911"/>
    <lineage>
        <taxon>Bacteria</taxon>
        <taxon>Pseudomonadati</taxon>
        <taxon>Pseudomonadota</taxon>
        <taxon>Alphaproteobacteria</taxon>
        <taxon>Hyphomicrobiales</taxon>
        <taxon>Xanthobacteraceae</taxon>
        <taxon>Labrys</taxon>
    </lineage>
</organism>
<dbReference type="Gene3D" id="2.20.25.10">
    <property type="match status" value="1"/>
</dbReference>
<gene>
    <name evidence="2" type="ORF">C5L14_06295</name>
</gene>
<dbReference type="InterPro" id="IPR003718">
    <property type="entry name" value="OsmC/Ohr_fam"/>
</dbReference>
<dbReference type="NCBIfam" id="TIGR03561">
    <property type="entry name" value="organ_hyd_perox"/>
    <property type="match status" value="1"/>
</dbReference>
<comment type="similarity">
    <text evidence="1">Belongs to the OsmC/Ohr family.</text>
</comment>
<dbReference type="Pfam" id="PF02566">
    <property type="entry name" value="OsmC"/>
    <property type="match status" value="1"/>
</dbReference>
<evidence type="ECO:0000313" key="3">
    <source>
        <dbReference type="Proteomes" id="UP000237682"/>
    </source>
</evidence>
<dbReference type="EMBL" id="PUEJ01000002">
    <property type="protein sequence ID" value="PRH88823.1"/>
    <property type="molecule type" value="Genomic_DNA"/>
</dbReference>
<dbReference type="Proteomes" id="UP000237682">
    <property type="component" value="Unassembled WGS sequence"/>
</dbReference>
<proteinExistence type="inferred from homology"/>
<dbReference type="InterPro" id="IPR036102">
    <property type="entry name" value="OsmC/Ohrsf"/>
</dbReference>
<dbReference type="PANTHER" id="PTHR33797">
    <property type="entry name" value="ORGANIC HYDROPEROXIDE RESISTANCE PROTEIN-LIKE"/>
    <property type="match status" value="1"/>
</dbReference>
<comment type="caution">
    <text evidence="2">The sequence shown here is derived from an EMBL/GenBank/DDBJ whole genome shotgun (WGS) entry which is preliminary data.</text>
</comment>
<dbReference type="PANTHER" id="PTHR33797:SF2">
    <property type="entry name" value="ORGANIC HYDROPEROXIDE RESISTANCE PROTEIN-LIKE"/>
    <property type="match status" value="1"/>
</dbReference>
<dbReference type="OrthoDB" id="9797508at2"/>
<dbReference type="AlphaFoldDB" id="A0A2S9QHK6"/>
<dbReference type="SUPFAM" id="SSF82784">
    <property type="entry name" value="OsmC-like"/>
    <property type="match status" value="1"/>
</dbReference>
<dbReference type="Gene3D" id="3.30.300.20">
    <property type="match status" value="1"/>
</dbReference>
<sequence>MSYTTSASTKGGREGRAILDNGGLALAMAFPKELGGNGEGHNPEQLFALGYSACYGQAIVALGRKHGIDGNTAKITCQVTLSKDDVSFALAVELKVHVPGADPAAVKALVEDAHQICPYSRATRNNVPVTLTVV</sequence>
<reference evidence="2 3" key="1">
    <citation type="submission" date="2018-02" db="EMBL/GenBank/DDBJ databases">
        <title>Whole genome sequencing of endophytic bacterium.</title>
        <authorList>
            <person name="Eedara R."/>
            <person name="Podile A.R."/>
        </authorList>
    </citation>
    <scope>NUCLEOTIDE SEQUENCE [LARGE SCALE GENOMIC DNA]</scope>
    <source>
        <strain evidence="2 3">RP1T</strain>
    </source>
</reference>